<proteinExistence type="inferred from homology"/>
<dbReference type="KEGG" id="hcb:HCBAA847_1543"/>
<evidence type="ECO:0000256" key="3">
    <source>
        <dbReference type="RuleBase" id="RU362026"/>
    </source>
</evidence>
<name>A0AAI8QHI5_9HELI</name>
<keyword evidence="1 5" id="KW-0489">Methyltransferase</keyword>
<dbReference type="InterPro" id="IPR029063">
    <property type="entry name" value="SAM-dependent_MTases_sf"/>
</dbReference>
<dbReference type="AlphaFoldDB" id="A0AAI8QHI5"/>
<dbReference type="SUPFAM" id="SSF53335">
    <property type="entry name" value="S-adenosyl-L-methionine-dependent methyltransferases"/>
    <property type="match status" value="1"/>
</dbReference>
<protein>
    <recommendedName>
        <fullName evidence="3">Methyltransferase</fullName>
        <ecNumber evidence="3">2.1.1.-</ecNumber>
    </recommendedName>
</protein>
<dbReference type="Proteomes" id="UP000006036">
    <property type="component" value="Chromosome 1"/>
</dbReference>
<keyword evidence="2 5" id="KW-0808">Transferase</keyword>
<gene>
    <name evidence="5" type="ORF">HCBAA847_1543</name>
</gene>
<dbReference type="PRINTS" id="PR00508">
    <property type="entry name" value="S21N4MTFRASE"/>
</dbReference>
<dbReference type="InterPro" id="IPR002941">
    <property type="entry name" value="DNA_methylase_N4/N6"/>
</dbReference>
<accession>A0AAI8QHI5</accession>
<sequence>MEWNKIYNDDTLKILKSLPNECLDMIWSDPDYNVGINYNGSKYTQKWEDYISWYCELATQCLRVLKPSGNLFLMNYPKQNAYLRVKCLDSLAYDVSEYVWVYNTNVGHSKRRLTTAHRSIIHATKSKNNHFYKDNIALPYQNPTDKRILQRLADGHKGRMPYSWFYFDLVKNVSKDKTFHSCQIPAPLVEMFIKSCTNEGDSVFVLFGGSGGEILLSENLKRKWISCEVHKPYFEMINDRLQSNGTIKNEFRLPNFARKNNENSANKEQSLFENAL</sequence>
<evidence type="ECO:0000259" key="4">
    <source>
        <dbReference type="Pfam" id="PF01555"/>
    </source>
</evidence>
<evidence type="ECO:0000313" key="6">
    <source>
        <dbReference type="Proteomes" id="UP000006036"/>
    </source>
</evidence>
<dbReference type="RefSeq" id="WP_015453681.1">
    <property type="nucleotide sequence ID" value="NC_020555.1"/>
</dbReference>
<dbReference type="GO" id="GO:0008170">
    <property type="term" value="F:N-methyltransferase activity"/>
    <property type="evidence" value="ECO:0007669"/>
    <property type="project" value="InterPro"/>
</dbReference>
<dbReference type="Gene3D" id="3.40.50.150">
    <property type="entry name" value="Vaccinia Virus protein VP39"/>
    <property type="match status" value="1"/>
</dbReference>
<dbReference type="GO" id="GO:0032259">
    <property type="term" value="P:methylation"/>
    <property type="evidence" value="ECO:0007669"/>
    <property type="project" value="UniProtKB-KW"/>
</dbReference>
<dbReference type="Pfam" id="PF01555">
    <property type="entry name" value="N6_N4_Mtase"/>
    <property type="match status" value="1"/>
</dbReference>
<dbReference type="EC" id="2.1.1.-" evidence="3"/>
<evidence type="ECO:0000313" key="5">
    <source>
        <dbReference type="EMBL" id="BAM32773.1"/>
    </source>
</evidence>
<evidence type="ECO:0000256" key="2">
    <source>
        <dbReference type="ARBA" id="ARBA00022679"/>
    </source>
</evidence>
<dbReference type="REBASE" id="51225">
    <property type="entry name" value="M.HciORF1543P"/>
</dbReference>
<dbReference type="EMBL" id="AP012492">
    <property type="protein sequence ID" value="BAM32773.1"/>
    <property type="molecule type" value="Genomic_DNA"/>
</dbReference>
<comment type="similarity">
    <text evidence="3">Belongs to the N(4)/N(6)-methyltransferase family.</text>
</comment>
<organism evidence="5 6">
    <name type="scientific">Helicobacter cinaedi CCUG 18818 = ATCC BAA-847</name>
    <dbReference type="NCBI Taxonomy" id="537971"/>
    <lineage>
        <taxon>Bacteria</taxon>
        <taxon>Pseudomonadati</taxon>
        <taxon>Campylobacterota</taxon>
        <taxon>Epsilonproteobacteria</taxon>
        <taxon>Campylobacterales</taxon>
        <taxon>Helicobacteraceae</taxon>
        <taxon>Helicobacter</taxon>
    </lineage>
</organism>
<reference evidence="5 6" key="1">
    <citation type="journal article" date="2012" name="J. Bacteriol.">
        <title>Complete Genome Sequence of Helicobacter cinaedi Type Strain ATCC BAA-847.</title>
        <authorList>
            <person name="Miyoshi-Akiyama T."/>
            <person name="Takeshita N."/>
            <person name="Ohmagari N."/>
            <person name="Kirikae T."/>
        </authorList>
    </citation>
    <scope>NUCLEOTIDE SEQUENCE [LARGE SCALE GENOMIC DNA]</scope>
    <source>
        <strain evidence="5 6">ATCC BAA-847</strain>
    </source>
</reference>
<dbReference type="InterPro" id="IPR001091">
    <property type="entry name" value="RM_Methyltransferase"/>
</dbReference>
<evidence type="ECO:0000256" key="1">
    <source>
        <dbReference type="ARBA" id="ARBA00022603"/>
    </source>
</evidence>
<feature type="domain" description="DNA methylase N-4/N-6" evidence="4">
    <location>
        <begin position="24"/>
        <end position="238"/>
    </location>
</feature>
<dbReference type="GO" id="GO:0003677">
    <property type="term" value="F:DNA binding"/>
    <property type="evidence" value="ECO:0007669"/>
    <property type="project" value="InterPro"/>
</dbReference>